<evidence type="ECO:0000256" key="1">
    <source>
        <dbReference type="SAM" id="Phobius"/>
    </source>
</evidence>
<dbReference type="OrthoDB" id="1733298at2759"/>
<sequence>MNATVLVPRATEENECEENPMPRNQSIARTITHTQNTEDDPISGANPPYEVIEGYMRRIWKHLAIDKVVIVRKGLFMYRPNNALQTVSTLLTEILFVAVAWQIWNARNRFIFKRPDDNLSRLSRRAIEFVVGYREAKDKAEGRRVQQRTIWRPPLASVLKLNFDGGKMGEDEWLGPWLCDTES</sequence>
<accession>A0A9Q1JKI2</accession>
<keyword evidence="1" id="KW-1133">Transmembrane helix</keyword>
<organism evidence="2 3">
    <name type="scientific">Carnegiea gigantea</name>
    <dbReference type="NCBI Taxonomy" id="171969"/>
    <lineage>
        <taxon>Eukaryota</taxon>
        <taxon>Viridiplantae</taxon>
        <taxon>Streptophyta</taxon>
        <taxon>Embryophyta</taxon>
        <taxon>Tracheophyta</taxon>
        <taxon>Spermatophyta</taxon>
        <taxon>Magnoliopsida</taxon>
        <taxon>eudicotyledons</taxon>
        <taxon>Gunneridae</taxon>
        <taxon>Pentapetalae</taxon>
        <taxon>Caryophyllales</taxon>
        <taxon>Cactineae</taxon>
        <taxon>Cactaceae</taxon>
        <taxon>Cactoideae</taxon>
        <taxon>Echinocereeae</taxon>
        <taxon>Carnegiea</taxon>
    </lineage>
</organism>
<feature type="transmembrane region" description="Helical" evidence="1">
    <location>
        <begin position="83"/>
        <end position="104"/>
    </location>
</feature>
<proteinExistence type="predicted"/>
<keyword evidence="1" id="KW-0812">Transmembrane</keyword>
<comment type="caution">
    <text evidence="2">The sequence shown here is derived from an EMBL/GenBank/DDBJ whole genome shotgun (WGS) entry which is preliminary data.</text>
</comment>
<reference evidence="2" key="1">
    <citation type="submission" date="2022-04" db="EMBL/GenBank/DDBJ databases">
        <title>Carnegiea gigantea Genome sequencing and assembly v2.</title>
        <authorList>
            <person name="Copetti D."/>
            <person name="Sanderson M.J."/>
            <person name="Burquez A."/>
            <person name="Wojciechowski M.F."/>
        </authorList>
    </citation>
    <scope>NUCLEOTIDE SEQUENCE</scope>
    <source>
        <strain evidence="2">SGP5-SGP5p</strain>
        <tissue evidence="2">Aerial part</tissue>
    </source>
</reference>
<dbReference type="Proteomes" id="UP001153076">
    <property type="component" value="Unassembled WGS sequence"/>
</dbReference>
<keyword evidence="1" id="KW-0472">Membrane</keyword>
<dbReference type="EMBL" id="JAKOGI010002676">
    <property type="protein sequence ID" value="KAJ8421550.1"/>
    <property type="molecule type" value="Genomic_DNA"/>
</dbReference>
<gene>
    <name evidence="2" type="ORF">Cgig2_017397</name>
</gene>
<evidence type="ECO:0000313" key="3">
    <source>
        <dbReference type="Proteomes" id="UP001153076"/>
    </source>
</evidence>
<protein>
    <submittedName>
        <fullName evidence="2">Uncharacterized protein</fullName>
    </submittedName>
</protein>
<keyword evidence="3" id="KW-1185">Reference proteome</keyword>
<evidence type="ECO:0000313" key="2">
    <source>
        <dbReference type="EMBL" id="KAJ8421550.1"/>
    </source>
</evidence>
<dbReference type="AlphaFoldDB" id="A0A9Q1JKI2"/>
<name>A0A9Q1JKI2_9CARY</name>